<dbReference type="PROSITE" id="PS50089">
    <property type="entry name" value="ZF_RING_2"/>
    <property type="match status" value="1"/>
</dbReference>
<evidence type="ECO:0000256" key="1">
    <source>
        <dbReference type="PROSITE-ProRule" id="PRU00175"/>
    </source>
</evidence>
<dbReference type="GeneID" id="9686102"/>
<feature type="compositionally biased region" description="Low complexity" evidence="2">
    <location>
        <begin position="184"/>
        <end position="194"/>
    </location>
</feature>
<feature type="region of interest" description="Disordered" evidence="2">
    <location>
        <begin position="118"/>
        <end position="201"/>
    </location>
</feature>
<keyword evidence="1" id="KW-0863">Zinc-finger</keyword>
<dbReference type="Pfam" id="PF13639">
    <property type="entry name" value="zf-RING_2"/>
    <property type="match status" value="1"/>
</dbReference>
<accession>C1MXB7</accession>
<dbReference type="RefSeq" id="XP_003060665.1">
    <property type="nucleotide sequence ID" value="XM_003060619.1"/>
</dbReference>
<dbReference type="InterPro" id="IPR051826">
    <property type="entry name" value="E3_ubiquitin-ligase_domain"/>
</dbReference>
<dbReference type="Gene3D" id="3.30.40.10">
    <property type="entry name" value="Zinc/RING finger domain, C3HC4 (zinc finger)"/>
    <property type="match status" value="1"/>
</dbReference>
<keyword evidence="1" id="KW-0862">Zinc</keyword>
<dbReference type="PANTHER" id="PTHR22765">
    <property type="entry name" value="RING FINGER AND PROTEASE ASSOCIATED DOMAIN-CONTAINING"/>
    <property type="match status" value="1"/>
</dbReference>
<dbReference type="GO" id="GO:0006511">
    <property type="term" value="P:ubiquitin-dependent protein catabolic process"/>
    <property type="evidence" value="ECO:0007669"/>
    <property type="project" value="TreeGrafter"/>
</dbReference>
<dbReference type="AlphaFoldDB" id="C1MXB7"/>
<dbReference type="Proteomes" id="UP000001876">
    <property type="component" value="Unassembled WGS sequence"/>
</dbReference>
<protein>
    <submittedName>
        <fullName evidence="4">Zinc finger domain-containing protein</fullName>
    </submittedName>
</protein>
<dbReference type="InterPro" id="IPR001841">
    <property type="entry name" value="Znf_RING"/>
</dbReference>
<feature type="domain" description="RING-type" evidence="3">
    <location>
        <begin position="205"/>
        <end position="247"/>
    </location>
</feature>
<feature type="compositionally biased region" description="Acidic residues" evidence="2">
    <location>
        <begin position="261"/>
        <end position="277"/>
    </location>
</feature>
<dbReference type="EMBL" id="GG663742">
    <property type="protein sequence ID" value="EEH55434.1"/>
    <property type="molecule type" value="Genomic_DNA"/>
</dbReference>
<feature type="region of interest" description="Disordered" evidence="2">
    <location>
        <begin position="254"/>
        <end position="294"/>
    </location>
</feature>
<dbReference type="STRING" id="564608.C1MXB7"/>
<proteinExistence type="predicted"/>
<sequence>MEEEAADLRAEVRRAREAREARERVRSALGTAIAGVGLALGGGERADADGRGAGGRVGAAAGIASSPSDDDAIERAWNAPPRRPDDDSDLLSDAALRRIVDRIYREQVAATRLARVAGEGGEEDEGAERPTRRSRAAARGDERYRRARRPLSAEEFDALPSLRYGEEEDAAKEEEEEEEEEADAATTEPTEPAVASPPPPPPEDCVICACAFAPADALKRLPCGHSGFHVDCIRAWLSRSPTCPLCRCACRAAPPPRTRDDDDDDGDDDDDDDDDDGPPSLTDASSLADDDFVSTEHLAELQSMHAEESAWLDRLESQPRARLYDRLYDLPAAVAAAAEDGTPTDADAAAGAEDAARTVAARTEAARARGGAGDASLDAGAAARAREEGRGGRRRGERAPPPGPPGRRVDRVELPLTTAALERDRRSRASAADALERWRGSEGAS</sequence>
<feature type="compositionally biased region" description="Basic and acidic residues" evidence="2">
    <location>
        <begin position="434"/>
        <end position="445"/>
    </location>
</feature>
<evidence type="ECO:0000313" key="5">
    <source>
        <dbReference type="Proteomes" id="UP000001876"/>
    </source>
</evidence>
<feature type="region of interest" description="Disordered" evidence="2">
    <location>
        <begin position="339"/>
        <end position="445"/>
    </location>
</feature>
<organism evidence="5">
    <name type="scientific">Micromonas pusilla (strain CCMP1545)</name>
    <name type="common">Picoplanktonic green alga</name>
    <dbReference type="NCBI Taxonomy" id="564608"/>
    <lineage>
        <taxon>Eukaryota</taxon>
        <taxon>Viridiplantae</taxon>
        <taxon>Chlorophyta</taxon>
        <taxon>Mamiellophyceae</taxon>
        <taxon>Mamiellales</taxon>
        <taxon>Mamiellaceae</taxon>
        <taxon>Micromonas</taxon>
    </lineage>
</organism>
<dbReference type="OMA" id="CVICACA"/>
<feature type="compositionally biased region" description="Low complexity" evidence="2">
    <location>
        <begin position="374"/>
        <end position="383"/>
    </location>
</feature>
<evidence type="ECO:0000313" key="4">
    <source>
        <dbReference type="EMBL" id="EEH55434.1"/>
    </source>
</evidence>
<keyword evidence="5" id="KW-1185">Reference proteome</keyword>
<dbReference type="SUPFAM" id="SSF57850">
    <property type="entry name" value="RING/U-box"/>
    <property type="match status" value="1"/>
</dbReference>
<feature type="region of interest" description="Disordered" evidence="2">
    <location>
        <begin position="40"/>
        <end position="90"/>
    </location>
</feature>
<dbReference type="SMART" id="SM00184">
    <property type="entry name" value="RING"/>
    <property type="match status" value="1"/>
</dbReference>
<dbReference type="GO" id="GO:0061630">
    <property type="term" value="F:ubiquitin protein ligase activity"/>
    <property type="evidence" value="ECO:0007669"/>
    <property type="project" value="TreeGrafter"/>
</dbReference>
<keyword evidence="1" id="KW-0479">Metal-binding</keyword>
<dbReference type="KEGG" id="mpp:MICPUCDRAFT_60097"/>
<evidence type="ECO:0000256" key="2">
    <source>
        <dbReference type="SAM" id="MobiDB-lite"/>
    </source>
</evidence>
<evidence type="ECO:0000259" key="3">
    <source>
        <dbReference type="PROSITE" id="PS50089"/>
    </source>
</evidence>
<dbReference type="CDD" id="cd16454">
    <property type="entry name" value="RING-H2_PA-TM-RING"/>
    <property type="match status" value="1"/>
</dbReference>
<dbReference type="OrthoDB" id="8062037at2759"/>
<dbReference type="eggNOG" id="KOG0800">
    <property type="taxonomic scope" value="Eukaryota"/>
</dbReference>
<reference evidence="4 5" key="1">
    <citation type="journal article" date="2009" name="Science">
        <title>Green evolution and dynamic adaptations revealed by genomes of the marine picoeukaryotes Micromonas.</title>
        <authorList>
            <person name="Worden A.Z."/>
            <person name="Lee J.H."/>
            <person name="Mock T."/>
            <person name="Rouze P."/>
            <person name="Simmons M.P."/>
            <person name="Aerts A.L."/>
            <person name="Allen A.E."/>
            <person name="Cuvelier M.L."/>
            <person name="Derelle E."/>
            <person name="Everett M.V."/>
            <person name="Foulon E."/>
            <person name="Grimwood J."/>
            <person name="Gundlach H."/>
            <person name="Henrissat B."/>
            <person name="Napoli C."/>
            <person name="McDonald S.M."/>
            <person name="Parker M.S."/>
            <person name="Rombauts S."/>
            <person name="Salamov A."/>
            <person name="Von Dassow P."/>
            <person name="Badger J.H."/>
            <person name="Coutinho P.M."/>
            <person name="Demir E."/>
            <person name="Dubchak I."/>
            <person name="Gentemann C."/>
            <person name="Eikrem W."/>
            <person name="Gready J.E."/>
            <person name="John U."/>
            <person name="Lanier W."/>
            <person name="Lindquist E.A."/>
            <person name="Lucas S."/>
            <person name="Mayer K.F."/>
            <person name="Moreau H."/>
            <person name="Not F."/>
            <person name="Otillar R."/>
            <person name="Panaud O."/>
            <person name="Pangilinan J."/>
            <person name="Paulsen I."/>
            <person name="Piegu B."/>
            <person name="Poliakov A."/>
            <person name="Robbens S."/>
            <person name="Schmutz J."/>
            <person name="Toulza E."/>
            <person name="Wyss T."/>
            <person name="Zelensky A."/>
            <person name="Zhou K."/>
            <person name="Armbrust E.V."/>
            <person name="Bhattacharya D."/>
            <person name="Goodenough U.W."/>
            <person name="Van de Peer Y."/>
            <person name="Grigoriev I.V."/>
        </authorList>
    </citation>
    <scope>NUCLEOTIDE SEQUENCE [LARGE SCALE GENOMIC DNA]</scope>
    <source>
        <strain evidence="4 5">CCMP1545</strain>
    </source>
</reference>
<dbReference type="GO" id="GO:0008270">
    <property type="term" value="F:zinc ion binding"/>
    <property type="evidence" value="ECO:0007669"/>
    <property type="project" value="UniProtKB-KW"/>
</dbReference>
<feature type="compositionally biased region" description="Acidic residues" evidence="2">
    <location>
        <begin position="166"/>
        <end position="183"/>
    </location>
</feature>
<dbReference type="InterPro" id="IPR013083">
    <property type="entry name" value="Znf_RING/FYVE/PHD"/>
</dbReference>
<gene>
    <name evidence="4" type="ORF">MICPUCDRAFT_60097</name>
</gene>
<feature type="compositionally biased region" description="Low complexity" evidence="2">
    <location>
        <begin position="339"/>
        <end position="363"/>
    </location>
</feature>
<name>C1MXB7_MICPC</name>